<keyword evidence="3" id="KW-1185">Reference proteome</keyword>
<feature type="domain" description="DUF4232" evidence="1">
    <location>
        <begin position="179"/>
        <end position="315"/>
    </location>
</feature>
<proteinExistence type="predicted"/>
<dbReference type="Pfam" id="PF14016">
    <property type="entry name" value="DUF4232"/>
    <property type="match status" value="1"/>
</dbReference>
<gene>
    <name evidence="2" type="ORF">HCN08_22550</name>
</gene>
<evidence type="ECO:0000313" key="3">
    <source>
        <dbReference type="Proteomes" id="UP000734511"/>
    </source>
</evidence>
<evidence type="ECO:0000259" key="1">
    <source>
        <dbReference type="Pfam" id="PF14016"/>
    </source>
</evidence>
<sequence>MRTSPPGPSGCRSSARPGATRRLAPVAGPVLAGTAAVLLLAGCGTQTAATAGARTSPEAACVVPGDPVHDAGPDAQDVRITSLTGGHAGCGGTAPDAPLRVGFTVANHGTTPMTYAITFTLFNDGGAWGTVQGEVADVAPGGTGRAVVDAGAQPRIDQVRVAKARSVPAAEAPAAVGPCPPSGVRLTATEESAAMGLRVRGLRLTNCSDRPYRLDGFPRVELFDEDHDAVTGVAIAQGSGGISTGTGFDDPVRALTLAPGQSATSGLLWRNTVTDGTPVNAPYARIYAKPGAAPVMVTPELDLGTTGKLGVGPWRKAT</sequence>
<dbReference type="EMBL" id="JAATEJ010000019">
    <property type="protein sequence ID" value="NJP46163.1"/>
    <property type="molecule type" value="Genomic_DNA"/>
</dbReference>
<dbReference type="Proteomes" id="UP000734511">
    <property type="component" value="Unassembled WGS sequence"/>
</dbReference>
<evidence type="ECO:0000313" key="2">
    <source>
        <dbReference type="EMBL" id="NJP46163.1"/>
    </source>
</evidence>
<dbReference type="InterPro" id="IPR025326">
    <property type="entry name" value="DUF4232"/>
</dbReference>
<accession>A0ABX0ZXL5</accession>
<comment type="caution">
    <text evidence="2">The sequence shown here is derived from an EMBL/GenBank/DDBJ whole genome shotgun (WGS) entry which is preliminary data.</text>
</comment>
<organism evidence="2 3">
    <name type="scientific">Actinacidiphila epipremni</name>
    <dbReference type="NCBI Taxonomy" id="2053013"/>
    <lineage>
        <taxon>Bacteria</taxon>
        <taxon>Bacillati</taxon>
        <taxon>Actinomycetota</taxon>
        <taxon>Actinomycetes</taxon>
        <taxon>Kitasatosporales</taxon>
        <taxon>Streptomycetaceae</taxon>
        <taxon>Actinacidiphila</taxon>
    </lineage>
</organism>
<name>A0ABX0ZXL5_9ACTN</name>
<dbReference type="RefSeq" id="WP_167985009.1">
    <property type="nucleotide sequence ID" value="NZ_JAATEJ010000019.1"/>
</dbReference>
<reference evidence="2 3" key="1">
    <citation type="submission" date="2020-03" db="EMBL/GenBank/DDBJ databases">
        <title>WGS of actinomycetes isolated from Thailand.</title>
        <authorList>
            <person name="Thawai C."/>
        </authorList>
    </citation>
    <scope>NUCLEOTIDE SEQUENCE [LARGE SCALE GENOMIC DNA]</scope>
    <source>
        <strain evidence="2 3">PRB2-1</strain>
    </source>
</reference>
<protein>
    <submittedName>
        <fullName evidence="2">DUF4232 domain-containing protein</fullName>
    </submittedName>
</protein>